<dbReference type="OrthoDB" id="570124at2"/>
<feature type="transmembrane region" description="Helical" evidence="9">
    <location>
        <begin position="298"/>
        <end position="318"/>
    </location>
</feature>
<dbReference type="EMBL" id="MSCH01000003">
    <property type="protein sequence ID" value="PQJ53535.1"/>
    <property type="molecule type" value="Genomic_DNA"/>
</dbReference>
<dbReference type="Gene3D" id="3.40.50.720">
    <property type="entry name" value="NAD(P)-binding Rossmann-like Domain"/>
    <property type="match status" value="1"/>
</dbReference>
<feature type="transmembrane region" description="Helical" evidence="9">
    <location>
        <begin position="54"/>
        <end position="76"/>
    </location>
</feature>
<keyword evidence="5 9" id="KW-0812">Transmembrane</keyword>
<dbReference type="InterPro" id="IPR006153">
    <property type="entry name" value="Cation/H_exchanger_TM"/>
</dbReference>
<organism evidence="12 13">
    <name type="scientific">Psychrosphaera saromensis</name>
    <dbReference type="NCBI Taxonomy" id="716813"/>
    <lineage>
        <taxon>Bacteria</taxon>
        <taxon>Pseudomonadati</taxon>
        <taxon>Pseudomonadota</taxon>
        <taxon>Gammaproteobacteria</taxon>
        <taxon>Alteromonadales</taxon>
        <taxon>Pseudoalteromonadaceae</taxon>
        <taxon>Psychrosphaera</taxon>
    </lineage>
</organism>
<dbReference type="PANTHER" id="PTHR32507">
    <property type="entry name" value="NA(+)/H(+) ANTIPORTER 1"/>
    <property type="match status" value="1"/>
</dbReference>
<dbReference type="GO" id="GO:0006813">
    <property type="term" value="P:potassium ion transport"/>
    <property type="evidence" value="ECO:0007669"/>
    <property type="project" value="InterPro"/>
</dbReference>
<keyword evidence="8 9" id="KW-0472">Membrane</keyword>
<dbReference type="RefSeq" id="WP_105052019.1">
    <property type="nucleotide sequence ID" value="NZ_BMYG01000002.1"/>
</dbReference>
<feature type="domain" description="RCK N-terminal" evidence="11">
    <location>
        <begin position="399"/>
        <end position="500"/>
    </location>
</feature>
<dbReference type="AlphaFoldDB" id="A0A2S7UUX9"/>
<comment type="subcellular location">
    <subcellularLocation>
        <location evidence="1">Cell membrane</location>
        <topology evidence="1">Multi-pass membrane protein</topology>
    </subcellularLocation>
</comment>
<gene>
    <name evidence="12" type="ORF">BTO11_07550</name>
</gene>
<dbReference type="InterPro" id="IPR036291">
    <property type="entry name" value="NAD(P)-bd_dom_sf"/>
</dbReference>
<dbReference type="PANTHER" id="PTHR32507:SF0">
    <property type="entry name" value="NA(+)_H(+) ANTIPORTER 2-RELATED"/>
    <property type="match status" value="1"/>
</dbReference>
<name>A0A2S7UUX9_9GAMM</name>
<dbReference type="GO" id="GO:0015297">
    <property type="term" value="F:antiporter activity"/>
    <property type="evidence" value="ECO:0007669"/>
    <property type="project" value="UniProtKB-KW"/>
</dbReference>
<evidence type="ECO:0000256" key="9">
    <source>
        <dbReference type="SAM" id="Phobius"/>
    </source>
</evidence>
<keyword evidence="4" id="KW-1003">Cell membrane</keyword>
<feature type="transmembrane region" description="Helical" evidence="9">
    <location>
        <begin position="330"/>
        <end position="351"/>
    </location>
</feature>
<evidence type="ECO:0000256" key="8">
    <source>
        <dbReference type="ARBA" id="ARBA00023136"/>
    </source>
</evidence>
<feature type="transmembrane region" description="Helical" evidence="9">
    <location>
        <begin position="220"/>
        <end position="250"/>
    </location>
</feature>
<evidence type="ECO:0000256" key="7">
    <source>
        <dbReference type="ARBA" id="ARBA00023065"/>
    </source>
</evidence>
<evidence type="ECO:0000256" key="3">
    <source>
        <dbReference type="ARBA" id="ARBA00022449"/>
    </source>
</evidence>
<dbReference type="Proteomes" id="UP000239007">
    <property type="component" value="Unassembled WGS sequence"/>
</dbReference>
<accession>A0A2S7UUX9</accession>
<evidence type="ECO:0000313" key="12">
    <source>
        <dbReference type="EMBL" id="PQJ53535.1"/>
    </source>
</evidence>
<dbReference type="Pfam" id="PF02254">
    <property type="entry name" value="TrkA_N"/>
    <property type="match status" value="1"/>
</dbReference>
<evidence type="ECO:0000256" key="5">
    <source>
        <dbReference type="ARBA" id="ARBA00022692"/>
    </source>
</evidence>
<proteinExistence type="predicted"/>
<keyword evidence="7" id="KW-0406">Ion transport</keyword>
<feature type="transmembrane region" description="Helical" evidence="9">
    <location>
        <begin position="147"/>
        <end position="171"/>
    </location>
</feature>
<dbReference type="GO" id="GO:0005886">
    <property type="term" value="C:plasma membrane"/>
    <property type="evidence" value="ECO:0007669"/>
    <property type="project" value="UniProtKB-SubCell"/>
</dbReference>
<evidence type="ECO:0000256" key="1">
    <source>
        <dbReference type="ARBA" id="ARBA00004651"/>
    </source>
</evidence>
<evidence type="ECO:0000313" key="13">
    <source>
        <dbReference type="Proteomes" id="UP000239007"/>
    </source>
</evidence>
<evidence type="ECO:0000256" key="4">
    <source>
        <dbReference type="ARBA" id="ARBA00022475"/>
    </source>
</evidence>
<reference evidence="12 13" key="1">
    <citation type="submission" date="2016-12" db="EMBL/GenBank/DDBJ databases">
        <title>Diversity of luminous bacteria.</title>
        <authorList>
            <person name="Yoshizawa S."/>
            <person name="Kogure K."/>
        </authorList>
    </citation>
    <scope>NUCLEOTIDE SEQUENCE [LARGE SCALE GENOMIC DNA]</scope>
    <source>
        <strain evidence="12 13">SA4-48</strain>
    </source>
</reference>
<dbReference type="InterPro" id="IPR038770">
    <property type="entry name" value="Na+/solute_symporter_sf"/>
</dbReference>
<evidence type="ECO:0000256" key="6">
    <source>
        <dbReference type="ARBA" id="ARBA00022989"/>
    </source>
</evidence>
<keyword evidence="6 9" id="KW-1133">Transmembrane helix</keyword>
<evidence type="ECO:0000259" key="10">
    <source>
        <dbReference type="Pfam" id="PF00999"/>
    </source>
</evidence>
<evidence type="ECO:0000256" key="2">
    <source>
        <dbReference type="ARBA" id="ARBA00022448"/>
    </source>
</evidence>
<feature type="transmembrane region" description="Helical" evidence="9">
    <location>
        <begin position="270"/>
        <end position="286"/>
    </location>
</feature>
<feature type="transmembrane region" description="Helical" evidence="9">
    <location>
        <begin position="115"/>
        <end position="135"/>
    </location>
</feature>
<feature type="transmembrane region" description="Helical" evidence="9">
    <location>
        <begin position="88"/>
        <end position="109"/>
    </location>
</feature>
<dbReference type="InterPro" id="IPR003148">
    <property type="entry name" value="RCK_N"/>
</dbReference>
<evidence type="ECO:0000259" key="11">
    <source>
        <dbReference type="Pfam" id="PF02254"/>
    </source>
</evidence>
<feature type="transmembrane region" description="Helical" evidence="9">
    <location>
        <begin position="21"/>
        <end position="42"/>
    </location>
</feature>
<dbReference type="GO" id="GO:1902600">
    <property type="term" value="P:proton transmembrane transport"/>
    <property type="evidence" value="ECO:0007669"/>
    <property type="project" value="InterPro"/>
</dbReference>
<dbReference type="Gene3D" id="1.20.1530.20">
    <property type="match status" value="1"/>
</dbReference>
<keyword evidence="13" id="KW-1185">Reference proteome</keyword>
<dbReference type="Pfam" id="PF00999">
    <property type="entry name" value="Na_H_Exchanger"/>
    <property type="match status" value="1"/>
</dbReference>
<keyword evidence="3" id="KW-0050">Antiport</keyword>
<keyword evidence="2" id="KW-0813">Transport</keyword>
<feature type="domain" description="Cation/H+ exchanger transmembrane" evidence="10">
    <location>
        <begin position="12"/>
        <end position="387"/>
    </location>
</feature>
<feature type="transmembrane region" description="Helical" evidence="9">
    <location>
        <begin position="183"/>
        <end position="208"/>
    </location>
</feature>
<sequence>MTALYIAGIGLCALLAQWLAWVARIPAILFLLVTGLLLGPVFSVVDPDAIFGDLLFPIISLSVAVILFEGSLTLHFKELKGIGNVVRNLCSIGMIATAIIIGYSCYWLLGVDWRIAAVVGAVLVVTGPTVTAPLLNAMRPTEEIDRILRWEGIVIDPIGALFAVLVFEAVMLSGTSGVFSHTLIALVTTVGLGLSIGIVAGYITNLVIQKEWLPYNLQKFGVLSFVLISFTISNAISHESGLLAVTVFGIYLANQDDLELDSILEFKEDLSQILISVLFILLAARLEISELLLLGPNVIFFMLIVLFVARPICIALSTYKSNLNWRAKTILSWIAPRGIVAAAVGSVFALSMSQAGIQGADKIVPIIFLVIIVTVVLQSLTAIPLAKLLKIRQKRPSTVIIIGANHVARAIAKVLQEQEVDVYLSDPAWENCRLARMVGLKSYFGNPQAAQAERFLPMSNLKTLIGLSPNRHNNALGVQYFSHILGEKNVYSLKSSSAHSRANNDSLTFLSRQNLFGANVSFSVLSNLIAKGGKVSATKLAEAFTWDNYLEVNKEAIPLFVLQHLEDEDYVRVIPFTVNGEYVPDVGDMIIAMQPPKVTILK</sequence>
<dbReference type="SUPFAM" id="SSF51735">
    <property type="entry name" value="NAD(P)-binding Rossmann-fold domains"/>
    <property type="match status" value="1"/>
</dbReference>
<feature type="transmembrane region" description="Helical" evidence="9">
    <location>
        <begin position="363"/>
        <end position="386"/>
    </location>
</feature>
<protein>
    <submittedName>
        <fullName evidence="12">Sodium:proton exchanger</fullName>
    </submittedName>
</protein>
<comment type="caution">
    <text evidence="12">The sequence shown here is derived from an EMBL/GenBank/DDBJ whole genome shotgun (WGS) entry which is preliminary data.</text>
</comment>